<name>A0A445MVT4_9BACT</name>
<sequence length="51" mass="5518">MDQDKKNVAVAPCAGAWIETVMLGTGCRMESVAPCAGAWIETLCPRYRPYG</sequence>
<evidence type="ECO:0000313" key="1">
    <source>
        <dbReference type="EMBL" id="SPD73553.1"/>
    </source>
</evidence>
<dbReference type="EMBL" id="OJIN01000101">
    <property type="protein sequence ID" value="SPD73553.1"/>
    <property type="molecule type" value="Genomic_DNA"/>
</dbReference>
<protein>
    <submittedName>
        <fullName evidence="1">Uncharacterized protein</fullName>
    </submittedName>
</protein>
<reference evidence="1" key="1">
    <citation type="submission" date="2018-01" db="EMBL/GenBank/DDBJ databases">
        <authorList>
            <person name="Regsiter A."/>
            <person name="William W."/>
        </authorList>
    </citation>
    <scope>NUCLEOTIDE SEQUENCE</scope>
    <source>
        <strain evidence="1">TRIP AH-1</strain>
    </source>
</reference>
<organism evidence="1">
    <name type="scientific">uncultured Desulfobacterium sp</name>
    <dbReference type="NCBI Taxonomy" id="201089"/>
    <lineage>
        <taxon>Bacteria</taxon>
        <taxon>Pseudomonadati</taxon>
        <taxon>Thermodesulfobacteriota</taxon>
        <taxon>Desulfobacteria</taxon>
        <taxon>Desulfobacterales</taxon>
        <taxon>Desulfobacteriaceae</taxon>
        <taxon>Desulfobacterium</taxon>
        <taxon>environmental samples</taxon>
    </lineage>
</organism>
<accession>A0A445MVT4</accession>
<gene>
    <name evidence="1" type="ORF">PITCH_A190129</name>
</gene>
<dbReference type="AlphaFoldDB" id="A0A445MVT4"/>
<proteinExistence type="predicted"/>